<protein>
    <submittedName>
        <fullName evidence="8">NCS2 family permease</fullName>
    </submittedName>
</protein>
<evidence type="ECO:0000256" key="3">
    <source>
        <dbReference type="ARBA" id="ARBA00022448"/>
    </source>
</evidence>
<keyword evidence="5 7" id="KW-1133">Transmembrane helix</keyword>
<dbReference type="PANTHER" id="PTHR43337">
    <property type="entry name" value="XANTHINE/URACIL PERMEASE C887.17-RELATED"/>
    <property type="match status" value="1"/>
</dbReference>
<evidence type="ECO:0000256" key="2">
    <source>
        <dbReference type="ARBA" id="ARBA00005697"/>
    </source>
</evidence>
<feature type="transmembrane region" description="Helical" evidence="7">
    <location>
        <begin position="350"/>
        <end position="369"/>
    </location>
</feature>
<evidence type="ECO:0000256" key="7">
    <source>
        <dbReference type="SAM" id="Phobius"/>
    </source>
</evidence>
<feature type="transmembrane region" description="Helical" evidence="7">
    <location>
        <begin position="247"/>
        <end position="273"/>
    </location>
</feature>
<dbReference type="InterPro" id="IPR006043">
    <property type="entry name" value="NCS2"/>
</dbReference>
<dbReference type="RefSeq" id="WP_369704062.1">
    <property type="nucleotide sequence ID" value="NZ_JBGEWD010000006.1"/>
</dbReference>
<evidence type="ECO:0000256" key="1">
    <source>
        <dbReference type="ARBA" id="ARBA00004127"/>
    </source>
</evidence>
<evidence type="ECO:0000313" key="8">
    <source>
        <dbReference type="EMBL" id="MEY8000176.1"/>
    </source>
</evidence>
<feature type="transmembrane region" description="Helical" evidence="7">
    <location>
        <begin position="195"/>
        <end position="213"/>
    </location>
</feature>
<evidence type="ECO:0000256" key="5">
    <source>
        <dbReference type="ARBA" id="ARBA00022989"/>
    </source>
</evidence>
<dbReference type="InterPro" id="IPR045018">
    <property type="entry name" value="Azg-like"/>
</dbReference>
<dbReference type="Pfam" id="PF00860">
    <property type="entry name" value="Xan_ur_permease"/>
    <property type="match status" value="1"/>
</dbReference>
<reference evidence="8 9" key="1">
    <citation type="submission" date="2024-08" db="EMBL/GenBank/DDBJ databases">
        <title>Clostridium lapicellarii sp. nov., and Clostridium renhuaiense sp. nov., two species isolated from the mud in a fermentation cellar used for producing sauce-flavour Chinese liquors.</title>
        <authorList>
            <person name="Yang F."/>
            <person name="Wang H."/>
            <person name="Chen L.Q."/>
            <person name="Zhou N."/>
            <person name="Lu J.J."/>
            <person name="Pu X.X."/>
            <person name="Wan B."/>
            <person name="Wang L."/>
            <person name="Liu S.J."/>
        </authorList>
    </citation>
    <scope>NUCLEOTIDE SEQUENCE [LARGE SCALE GENOMIC DNA]</scope>
    <source>
        <strain evidence="8 9">MT-5</strain>
    </source>
</reference>
<feature type="transmembrane region" description="Helical" evidence="7">
    <location>
        <begin position="51"/>
        <end position="71"/>
    </location>
</feature>
<keyword evidence="4 7" id="KW-0812">Transmembrane</keyword>
<feature type="transmembrane region" description="Helical" evidence="7">
    <location>
        <begin position="21"/>
        <end position="39"/>
    </location>
</feature>
<sequence length="436" mass="46445">MNNWIEKQFKLSEYGTTIKTELIAGITTFFTMAYVLAVVPNTMGTAGFDKSAILTAEILLIILTTVAMALYTNRPFALAPGLGGVAIVAAMVANEGVSPDIAAGIIFISGLLFVIISFAGIRESVVRIIPVSLKYAITASIGLFIALVGAKSCGLIVVNAVKKSLTFGDLSSPKVILAVIGFTLMLILKTRNITAGMILVVIITTLIGIPMGITKIPSSLVLLPGGLGQHFLKIDILGALNLKYLPFVFALFIPDFFSTLGTVLGVGAQAGYLDKDGNLPGIDKCFYVDSISACVGSLFNMPTMVTYFESSAGVEAGGKTGLTVIFTSLLFTAMLFFTPLALMIPSSATAPVLIFMGVNMLSKLRYINYNDMTEYLPALLCVTFTIFANNIANGICVALPAYLILKISSGKVKEVSKPLYVIAIICLFYFYSIIKL</sequence>
<keyword evidence="3" id="KW-0813">Transport</keyword>
<evidence type="ECO:0000256" key="4">
    <source>
        <dbReference type="ARBA" id="ARBA00022692"/>
    </source>
</evidence>
<keyword evidence="9" id="KW-1185">Reference proteome</keyword>
<dbReference type="PANTHER" id="PTHR43337:SF1">
    <property type="entry name" value="XANTHINE_URACIL PERMEASE C887.17-RELATED"/>
    <property type="match status" value="1"/>
</dbReference>
<feature type="transmembrane region" description="Helical" evidence="7">
    <location>
        <begin position="76"/>
        <end position="95"/>
    </location>
</feature>
<evidence type="ECO:0000256" key="6">
    <source>
        <dbReference type="ARBA" id="ARBA00023136"/>
    </source>
</evidence>
<dbReference type="Proteomes" id="UP001564657">
    <property type="component" value="Unassembled WGS sequence"/>
</dbReference>
<feature type="transmembrane region" description="Helical" evidence="7">
    <location>
        <begin position="417"/>
        <end position="434"/>
    </location>
</feature>
<feature type="transmembrane region" description="Helical" evidence="7">
    <location>
        <begin position="170"/>
        <end position="188"/>
    </location>
</feature>
<dbReference type="EMBL" id="JBGEWD010000006">
    <property type="protein sequence ID" value="MEY8000176.1"/>
    <property type="molecule type" value="Genomic_DNA"/>
</dbReference>
<feature type="transmembrane region" description="Helical" evidence="7">
    <location>
        <begin position="375"/>
        <end position="405"/>
    </location>
</feature>
<comment type="subcellular location">
    <subcellularLocation>
        <location evidence="1">Endomembrane system</location>
        <topology evidence="1">Multi-pass membrane protein</topology>
    </subcellularLocation>
</comment>
<feature type="transmembrane region" description="Helical" evidence="7">
    <location>
        <begin position="320"/>
        <end position="343"/>
    </location>
</feature>
<feature type="transmembrane region" description="Helical" evidence="7">
    <location>
        <begin position="133"/>
        <end position="158"/>
    </location>
</feature>
<organism evidence="8 9">
    <name type="scientific">Clostridium moutaii</name>
    <dbReference type="NCBI Taxonomy" id="3240932"/>
    <lineage>
        <taxon>Bacteria</taxon>
        <taxon>Bacillati</taxon>
        <taxon>Bacillota</taxon>
        <taxon>Clostridia</taxon>
        <taxon>Eubacteriales</taxon>
        <taxon>Clostridiaceae</taxon>
        <taxon>Clostridium</taxon>
    </lineage>
</organism>
<proteinExistence type="inferred from homology"/>
<name>A0ABV4BR16_9CLOT</name>
<accession>A0ABV4BR16</accession>
<evidence type="ECO:0000313" key="9">
    <source>
        <dbReference type="Proteomes" id="UP001564657"/>
    </source>
</evidence>
<keyword evidence="6 7" id="KW-0472">Membrane</keyword>
<comment type="similarity">
    <text evidence="2">Belongs to the nucleobase:cation symporter-2 (NCS2) (TC 2.A.40) family. Azg-like subfamily.</text>
</comment>
<gene>
    <name evidence="8" type="ORF">AB8U03_08185</name>
</gene>
<feature type="transmembrane region" description="Helical" evidence="7">
    <location>
        <begin position="101"/>
        <end position="121"/>
    </location>
</feature>
<comment type="caution">
    <text evidence="8">The sequence shown here is derived from an EMBL/GenBank/DDBJ whole genome shotgun (WGS) entry which is preliminary data.</text>
</comment>